<evidence type="ECO:0000256" key="2">
    <source>
        <dbReference type="ARBA" id="ARBA00022553"/>
    </source>
</evidence>
<evidence type="ECO:0000256" key="6">
    <source>
        <dbReference type="ARBA" id="ARBA00022777"/>
    </source>
</evidence>
<evidence type="ECO:0000256" key="8">
    <source>
        <dbReference type="ARBA" id="ARBA00022989"/>
    </source>
</evidence>
<dbReference type="Pfam" id="PF02518">
    <property type="entry name" value="HATPase_c"/>
    <property type="match status" value="1"/>
</dbReference>
<keyword evidence="3 13" id="KW-0808">Transferase</keyword>
<dbReference type="EC" id="2.7.13.3" evidence="13"/>
<keyword evidence="14" id="KW-1185">Reference proteome</keyword>
<evidence type="ECO:0000256" key="1">
    <source>
        <dbReference type="ARBA" id="ARBA00004141"/>
    </source>
</evidence>
<organism evidence="13 14">
    <name type="scientific">Cypionkella sinensis</name>
    <dbReference type="NCBI Taxonomy" id="1756043"/>
    <lineage>
        <taxon>Bacteria</taxon>
        <taxon>Pseudomonadati</taxon>
        <taxon>Pseudomonadota</taxon>
        <taxon>Alphaproteobacteria</taxon>
        <taxon>Rhodobacterales</taxon>
        <taxon>Paracoccaceae</taxon>
        <taxon>Cypionkella</taxon>
    </lineage>
</organism>
<dbReference type="PANTHER" id="PTHR43065">
    <property type="entry name" value="SENSOR HISTIDINE KINASE"/>
    <property type="match status" value="1"/>
</dbReference>
<feature type="transmembrane region" description="Helical" evidence="11">
    <location>
        <begin position="35"/>
        <end position="54"/>
    </location>
</feature>
<feature type="transmembrane region" description="Helical" evidence="11">
    <location>
        <begin position="66"/>
        <end position="91"/>
    </location>
</feature>
<dbReference type="GO" id="GO:0004673">
    <property type="term" value="F:protein histidine kinase activity"/>
    <property type="evidence" value="ECO:0007669"/>
    <property type="project" value="UniProtKB-EC"/>
</dbReference>
<keyword evidence="8 11" id="KW-1133">Transmembrane helix</keyword>
<dbReference type="InterPro" id="IPR025201">
    <property type="entry name" value="KdpD_TM"/>
</dbReference>
<dbReference type="InterPro" id="IPR038318">
    <property type="entry name" value="KdpD_sf"/>
</dbReference>
<protein>
    <submittedName>
        <fullName evidence="13">Sensor histidine kinase</fullName>
        <ecNumber evidence="13">2.7.13.3</ecNumber>
    </submittedName>
</protein>
<keyword evidence="6 13" id="KW-0418">Kinase</keyword>
<dbReference type="EMBL" id="JBHRTO010000002">
    <property type="protein sequence ID" value="MFC3182995.1"/>
    <property type="molecule type" value="Genomic_DNA"/>
</dbReference>
<keyword evidence="2" id="KW-0597">Phosphoprotein</keyword>
<evidence type="ECO:0000313" key="14">
    <source>
        <dbReference type="Proteomes" id="UP001595547"/>
    </source>
</evidence>
<name>A0ABV7J2T1_9RHOB</name>
<evidence type="ECO:0000313" key="13">
    <source>
        <dbReference type="EMBL" id="MFC3182995.1"/>
    </source>
</evidence>
<keyword evidence="10 11" id="KW-0472">Membrane</keyword>
<evidence type="ECO:0000256" key="3">
    <source>
        <dbReference type="ARBA" id="ARBA00022679"/>
    </source>
</evidence>
<evidence type="ECO:0000256" key="4">
    <source>
        <dbReference type="ARBA" id="ARBA00022692"/>
    </source>
</evidence>
<gene>
    <name evidence="13" type="ORF">ACFOGH_18495</name>
</gene>
<dbReference type="InterPro" id="IPR011495">
    <property type="entry name" value="Sig_transdc_His_kin_sub2_dim/P"/>
</dbReference>
<keyword evidence="7" id="KW-0067">ATP-binding</keyword>
<evidence type="ECO:0000256" key="9">
    <source>
        <dbReference type="ARBA" id="ARBA00023012"/>
    </source>
</evidence>
<dbReference type="InterPro" id="IPR005467">
    <property type="entry name" value="His_kinase_dom"/>
</dbReference>
<dbReference type="PANTHER" id="PTHR43065:SF23">
    <property type="entry name" value="SENSOR HISTIDINE KINASE PDTAS"/>
    <property type="match status" value="1"/>
</dbReference>
<keyword evidence="4 11" id="KW-0812">Transmembrane</keyword>
<evidence type="ECO:0000256" key="5">
    <source>
        <dbReference type="ARBA" id="ARBA00022741"/>
    </source>
</evidence>
<dbReference type="Gene3D" id="1.20.120.620">
    <property type="entry name" value="Backbone structure of the membrane domain of e. Coli histidine kinase receptor kdpd"/>
    <property type="match status" value="1"/>
</dbReference>
<comment type="caution">
    <text evidence="13">The sequence shown here is derived from an EMBL/GenBank/DDBJ whole genome shotgun (WGS) entry which is preliminary data.</text>
</comment>
<sequence>MNGIEAPSQVWVCPTEKSQGILGFVTAMTLAKRSLPYEVGFASCAFGLALYIRFLCDPILPPGFPFLTFFPAVLLTSAFASVRAGTVVAVASGLASRYFFIAPVASFGLSGASAVAMAFYTLVVMTEILLITAIKQTLLRLRASQQRSADLATSRELMFSELQHRVSNNLGTVAALLRLQASQTKDAEAKQVLSMAQVRIATISRLQRRLHSPNIQSVAVADFIRDMAADTIDAAGAGSNVSLQFNLVPVQVVHEKAIPLGLIVSELLMNAVEHSAGRDAESVVITISLSQHPREGGGNLVTLDVNDSGKGVPEGFDIETSKSLGISIARQFATQLSGKLSLFNAPDGGAIARLQFEN</sequence>
<dbReference type="Gene3D" id="3.30.565.10">
    <property type="entry name" value="Histidine kinase-like ATPase, C-terminal domain"/>
    <property type="match status" value="1"/>
</dbReference>
<comment type="subcellular location">
    <subcellularLocation>
        <location evidence="1">Membrane</location>
        <topology evidence="1">Multi-pass membrane protein</topology>
    </subcellularLocation>
</comment>
<evidence type="ECO:0000256" key="11">
    <source>
        <dbReference type="SAM" id="Phobius"/>
    </source>
</evidence>
<reference evidence="14" key="1">
    <citation type="journal article" date="2019" name="Int. J. Syst. Evol. Microbiol.">
        <title>The Global Catalogue of Microorganisms (GCM) 10K type strain sequencing project: providing services to taxonomists for standard genome sequencing and annotation.</title>
        <authorList>
            <consortium name="The Broad Institute Genomics Platform"/>
            <consortium name="The Broad Institute Genome Sequencing Center for Infectious Disease"/>
            <person name="Wu L."/>
            <person name="Ma J."/>
        </authorList>
    </citation>
    <scope>NUCLEOTIDE SEQUENCE [LARGE SCALE GENOMIC DNA]</scope>
    <source>
        <strain evidence="14">KCTC 52039</strain>
    </source>
</reference>
<keyword evidence="5" id="KW-0547">Nucleotide-binding</keyword>
<proteinExistence type="predicted"/>
<accession>A0ABV7J2T1</accession>
<dbReference type="Pfam" id="PF07568">
    <property type="entry name" value="HisKA_2"/>
    <property type="match status" value="1"/>
</dbReference>
<dbReference type="SUPFAM" id="SSF55874">
    <property type="entry name" value="ATPase domain of HSP90 chaperone/DNA topoisomerase II/histidine kinase"/>
    <property type="match status" value="1"/>
</dbReference>
<dbReference type="Pfam" id="PF13493">
    <property type="entry name" value="DUF4118"/>
    <property type="match status" value="1"/>
</dbReference>
<feature type="domain" description="Histidine kinase" evidence="12">
    <location>
        <begin position="161"/>
        <end position="358"/>
    </location>
</feature>
<dbReference type="InterPro" id="IPR036890">
    <property type="entry name" value="HATPase_C_sf"/>
</dbReference>
<evidence type="ECO:0000256" key="10">
    <source>
        <dbReference type="ARBA" id="ARBA00023136"/>
    </source>
</evidence>
<dbReference type="SMART" id="SM00387">
    <property type="entry name" value="HATPase_c"/>
    <property type="match status" value="1"/>
</dbReference>
<evidence type="ECO:0000256" key="7">
    <source>
        <dbReference type="ARBA" id="ARBA00022840"/>
    </source>
</evidence>
<dbReference type="InterPro" id="IPR003594">
    <property type="entry name" value="HATPase_dom"/>
</dbReference>
<dbReference type="RefSeq" id="WP_380074651.1">
    <property type="nucleotide sequence ID" value="NZ_JBHRTO010000002.1"/>
</dbReference>
<evidence type="ECO:0000259" key="12">
    <source>
        <dbReference type="PROSITE" id="PS50109"/>
    </source>
</evidence>
<keyword evidence="9" id="KW-0902">Two-component regulatory system</keyword>
<dbReference type="PROSITE" id="PS50109">
    <property type="entry name" value="HIS_KIN"/>
    <property type="match status" value="1"/>
</dbReference>
<dbReference type="Proteomes" id="UP001595547">
    <property type="component" value="Unassembled WGS sequence"/>
</dbReference>